<dbReference type="Proteomes" id="UP001174936">
    <property type="component" value="Unassembled WGS sequence"/>
</dbReference>
<feature type="transmembrane region" description="Helical" evidence="6">
    <location>
        <begin position="204"/>
        <end position="225"/>
    </location>
</feature>
<dbReference type="Pfam" id="PF07690">
    <property type="entry name" value="MFS_1"/>
    <property type="match status" value="1"/>
</dbReference>
<feature type="region of interest" description="Disordered" evidence="5">
    <location>
        <begin position="507"/>
        <end position="529"/>
    </location>
</feature>
<keyword evidence="8" id="KW-1185">Reference proteome</keyword>
<dbReference type="AlphaFoldDB" id="A0AA39YC10"/>
<feature type="transmembrane region" description="Helical" evidence="6">
    <location>
        <begin position="359"/>
        <end position="376"/>
    </location>
</feature>
<organism evidence="7 8">
    <name type="scientific">Cercophora newfieldiana</name>
    <dbReference type="NCBI Taxonomy" id="92897"/>
    <lineage>
        <taxon>Eukaryota</taxon>
        <taxon>Fungi</taxon>
        <taxon>Dikarya</taxon>
        <taxon>Ascomycota</taxon>
        <taxon>Pezizomycotina</taxon>
        <taxon>Sordariomycetes</taxon>
        <taxon>Sordariomycetidae</taxon>
        <taxon>Sordariales</taxon>
        <taxon>Lasiosphaeriaceae</taxon>
        <taxon>Cercophora</taxon>
    </lineage>
</organism>
<evidence type="ECO:0000256" key="4">
    <source>
        <dbReference type="ARBA" id="ARBA00023136"/>
    </source>
</evidence>
<comment type="subcellular location">
    <subcellularLocation>
        <location evidence="1">Membrane</location>
        <topology evidence="1">Multi-pass membrane protein</topology>
    </subcellularLocation>
</comment>
<feature type="transmembrane region" description="Helical" evidence="6">
    <location>
        <begin position="231"/>
        <end position="252"/>
    </location>
</feature>
<evidence type="ECO:0000313" key="7">
    <source>
        <dbReference type="EMBL" id="KAK0649758.1"/>
    </source>
</evidence>
<evidence type="ECO:0000256" key="5">
    <source>
        <dbReference type="SAM" id="MobiDB-lite"/>
    </source>
</evidence>
<dbReference type="PANTHER" id="PTHR23507:SF1">
    <property type="entry name" value="FI18259P1-RELATED"/>
    <property type="match status" value="1"/>
</dbReference>
<dbReference type="InterPro" id="IPR011701">
    <property type="entry name" value="MFS"/>
</dbReference>
<evidence type="ECO:0000256" key="2">
    <source>
        <dbReference type="ARBA" id="ARBA00022692"/>
    </source>
</evidence>
<proteinExistence type="predicted"/>
<evidence type="ECO:0000256" key="6">
    <source>
        <dbReference type="SAM" id="Phobius"/>
    </source>
</evidence>
<comment type="caution">
    <text evidence="7">The sequence shown here is derived from an EMBL/GenBank/DDBJ whole genome shotgun (WGS) entry which is preliminary data.</text>
</comment>
<name>A0AA39YC10_9PEZI</name>
<protein>
    <submittedName>
        <fullName evidence="7">Major facilitator superfamily domain-containing protein</fullName>
    </submittedName>
</protein>
<feature type="region of interest" description="Disordered" evidence="5">
    <location>
        <begin position="1"/>
        <end position="27"/>
    </location>
</feature>
<keyword evidence="4 6" id="KW-0472">Membrane</keyword>
<sequence length="529" mass="57008">MDSEHEGQTERTALIGRDSDSDNNAARTQRPKLLTRRIFIIAGAFSARFLFLIGSSFVDLPLLQLQENILCDRFESTGPPYAYSSPLGSGWNRPCNQEAVQKELSVLRQWFIMADLLPTLLAGVPMGIIADRYGRTLVLGLSLFGGTLAVVASVLICTFPQVFPLRLIWLTPILSLIGGGEVTVATIVYAIVADVTDESNRSVTFSLFVAAETIGGVLQNPLAYLMMKAGIWISVFVGLSIMAISIPLGFCLPETLGKGARVEDTSAAEQQPEDLLTDNGENDHGVLQTAITQAKAGWQQFLHLLHLLVTKEHQVGLLLLSKLFSTFGKDAALMLVQYVHIKFGWEWAEAGLVLSAQQIVSFILYTALIPFATNLLSKYGLGPRNKDLLLTKASAVLQIVGGFTVALAATPAALISGVAISGLATGYSIFVRSLMTSLMVNDIGILYTVISIQEALGIFIANPLLSVLFRRGIDLGGRWVGLPFVMAALLYTAALCIIAWIRVDEAGEGGDDGSSDGDSPRRGTQEDTE</sequence>
<gene>
    <name evidence="7" type="ORF">B0T16DRAFT_410670</name>
</gene>
<feature type="compositionally biased region" description="Basic and acidic residues" evidence="5">
    <location>
        <begin position="518"/>
        <end position="529"/>
    </location>
</feature>
<dbReference type="EMBL" id="JAULSV010000003">
    <property type="protein sequence ID" value="KAK0649758.1"/>
    <property type="molecule type" value="Genomic_DNA"/>
</dbReference>
<dbReference type="GO" id="GO:0022857">
    <property type="term" value="F:transmembrane transporter activity"/>
    <property type="evidence" value="ECO:0007669"/>
    <property type="project" value="InterPro"/>
</dbReference>
<reference evidence="7" key="1">
    <citation type="submission" date="2023-06" db="EMBL/GenBank/DDBJ databases">
        <title>Genome-scale phylogeny and comparative genomics of the fungal order Sordariales.</title>
        <authorList>
            <consortium name="Lawrence Berkeley National Laboratory"/>
            <person name="Hensen N."/>
            <person name="Bonometti L."/>
            <person name="Westerberg I."/>
            <person name="Brannstrom I.O."/>
            <person name="Guillou S."/>
            <person name="Cros-Aarteil S."/>
            <person name="Calhoun S."/>
            <person name="Haridas S."/>
            <person name="Kuo A."/>
            <person name="Mondo S."/>
            <person name="Pangilinan J."/>
            <person name="Riley R."/>
            <person name="Labutti K."/>
            <person name="Andreopoulos B."/>
            <person name="Lipzen A."/>
            <person name="Chen C."/>
            <person name="Yanf M."/>
            <person name="Daum C."/>
            <person name="Ng V."/>
            <person name="Clum A."/>
            <person name="Steindorff A."/>
            <person name="Ohm R."/>
            <person name="Martin F."/>
            <person name="Silar P."/>
            <person name="Natvig D."/>
            <person name="Lalanne C."/>
            <person name="Gautier V."/>
            <person name="Ament-Velasquez S.L."/>
            <person name="Kruys A."/>
            <person name="Hutchinson M.I."/>
            <person name="Powell A.J."/>
            <person name="Barry K."/>
            <person name="Miller A.N."/>
            <person name="Grigoriev I.V."/>
            <person name="Debuchy R."/>
            <person name="Gladieux P."/>
            <person name="Thoren M.H."/>
            <person name="Johannesson H."/>
        </authorList>
    </citation>
    <scope>NUCLEOTIDE SEQUENCE</scope>
    <source>
        <strain evidence="7">SMH2532-1</strain>
    </source>
</reference>
<dbReference type="Gene3D" id="1.20.1250.20">
    <property type="entry name" value="MFS general substrate transporter like domains"/>
    <property type="match status" value="1"/>
</dbReference>
<feature type="transmembrane region" description="Helical" evidence="6">
    <location>
        <begin position="169"/>
        <end position="192"/>
    </location>
</feature>
<dbReference type="SUPFAM" id="SSF103473">
    <property type="entry name" value="MFS general substrate transporter"/>
    <property type="match status" value="1"/>
</dbReference>
<keyword evidence="3 6" id="KW-1133">Transmembrane helix</keyword>
<evidence type="ECO:0000313" key="8">
    <source>
        <dbReference type="Proteomes" id="UP001174936"/>
    </source>
</evidence>
<feature type="transmembrane region" description="Helical" evidence="6">
    <location>
        <begin position="396"/>
        <end position="424"/>
    </location>
</feature>
<keyword evidence="2 6" id="KW-0812">Transmembrane</keyword>
<feature type="transmembrane region" description="Helical" evidence="6">
    <location>
        <begin position="444"/>
        <end position="468"/>
    </location>
</feature>
<feature type="transmembrane region" description="Helical" evidence="6">
    <location>
        <begin position="38"/>
        <end position="58"/>
    </location>
</feature>
<dbReference type="PANTHER" id="PTHR23507">
    <property type="entry name" value="ZGC:174356"/>
    <property type="match status" value="1"/>
</dbReference>
<dbReference type="GO" id="GO:0016020">
    <property type="term" value="C:membrane"/>
    <property type="evidence" value="ECO:0007669"/>
    <property type="project" value="UniProtKB-SubCell"/>
</dbReference>
<feature type="transmembrane region" description="Helical" evidence="6">
    <location>
        <begin position="480"/>
        <end position="501"/>
    </location>
</feature>
<feature type="transmembrane region" description="Helical" evidence="6">
    <location>
        <begin position="137"/>
        <end position="163"/>
    </location>
</feature>
<dbReference type="InterPro" id="IPR036259">
    <property type="entry name" value="MFS_trans_sf"/>
</dbReference>
<accession>A0AA39YC10</accession>
<evidence type="ECO:0000256" key="3">
    <source>
        <dbReference type="ARBA" id="ARBA00022989"/>
    </source>
</evidence>
<feature type="transmembrane region" description="Helical" evidence="6">
    <location>
        <begin position="110"/>
        <end position="130"/>
    </location>
</feature>
<evidence type="ECO:0000256" key="1">
    <source>
        <dbReference type="ARBA" id="ARBA00004141"/>
    </source>
</evidence>